<feature type="compositionally biased region" description="Polar residues" evidence="1">
    <location>
        <begin position="120"/>
        <end position="152"/>
    </location>
</feature>
<feature type="region of interest" description="Disordered" evidence="1">
    <location>
        <begin position="120"/>
        <end position="189"/>
    </location>
</feature>
<evidence type="ECO:0000313" key="4">
    <source>
        <dbReference type="Proteomes" id="UP000249464"/>
    </source>
</evidence>
<accession>A0A2X0PKY0</accession>
<feature type="region of interest" description="Disordered" evidence="1">
    <location>
        <begin position="1132"/>
        <end position="1164"/>
    </location>
</feature>
<dbReference type="InterPro" id="IPR003123">
    <property type="entry name" value="VPS9"/>
</dbReference>
<dbReference type="InterPro" id="IPR037191">
    <property type="entry name" value="VPS9_dom_sf"/>
</dbReference>
<feature type="domain" description="VPS9" evidence="2">
    <location>
        <begin position="617"/>
        <end position="918"/>
    </location>
</feature>
<evidence type="ECO:0000259" key="2">
    <source>
        <dbReference type="PROSITE" id="PS51205"/>
    </source>
</evidence>
<dbReference type="PANTHER" id="PTHR16021">
    <property type="entry name" value="MANSC DOMAIN CONTAINING PROTEIN 1"/>
    <property type="match status" value="1"/>
</dbReference>
<dbReference type="PANTHER" id="PTHR16021:SF13">
    <property type="entry name" value="ETS DOMAIN-CONTAINING PROTEIN-RELATED"/>
    <property type="match status" value="1"/>
</dbReference>
<evidence type="ECO:0000313" key="3">
    <source>
        <dbReference type="EMBL" id="SGZ21235.1"/>
    </source>
</evidence>
<feature type="compositionally biased region" description="Low complexity" evidence="1">
    <location>
        <begin position="933"/>
        <end position="948"/>
    </location>
</feature>
<protein>
    <submittedName>
        <fullName evidence="3">BQ5605_C021g09345 protein</fullName>
    </submittedName>
</protein>
<feature type="compositionally biased region" description="Low complexity" evidence="1">
    <location>
        <begin position="441"/>
        <end position="462"/>
    </location>
</feature>
<feature type="region of interest" description="Disordered" evidence="1">
    <location>
        <begin position="924"/>
        <end position="948"/>
    </location>
</feature>
<dbReference type="Gene3D" id="1.20.1050.80">
    <property type="entry name" value="VPS9 domain"/>
    <property type="match status" value="1"/>
</dbReference>
<dbReference type="EMBL" id="FQNC01000083">
    <property type="protein sequence ID" value="SGZ21235.1"/>
    <property type="molecule type" value="Genomic_DNA"/>
</dbReference>
<feature type="region of interest" description="Disordered" evidence="1">
    <location>
        <begin position="1"/>
        <end position="103"/>
    </location>
</feature>
<keyword evidence="4" id="KW-1185">Reference proteome</keyword>
<feature type="region of interest" description="Disordered" evidence="1">
    <location>
        <begin position="427"/>
        <end position="463"/>
    </location>
</feature>
<dbReference type="Pfam" id="PF02204">
    <property type="entry name" value="VPS9"/>
    <property type="match status" value="1"/>
</dbReference>
<feature type="compositionally biased region" description="Low complexity" evidence="1">
    <location>
        <begin position="24"/>
        <end position="52"/>
    </location>
</feature>
<dbReference type="InterPro" id="IPR052660">
    <property type="entry name" value="Erythrocyte_Invasion_ImmMod"/>
</dbReference>
<feature type="region of interest" description="Disordered" evidence="1">
    <location>
        <begin position="724"/>
        <end position="779"/>
    </location>
</feature>
<evidence type="ECO:0000256" key="1">
    <source>
        <dbReference type="SAM" id="MobiDB-lite"/>
    </source>
</evidence>
<sequence>MNEPSPSSSSSTVERGGGGGGPIGTSSGSATPPSPTTNSRTTSPSPNPSTGSLGRSSARRTLRQSSNDILSAHPLLASPPPHQNDLGASTGPGNGNGTGSLGAVAGGGVGGTYVVYSRSTTTGSGMPTRTSSFHQDDGSSTMADTLPSSPLTTAAPPLVSRPSNSTLPYAKPSARNQDSSSSSMTTTTRAYARSISEAQEKLQGQQLKAEVQALGLGNDSVGAMMVNRLVSAFVKGEKADWSGVLGALTANERAVLLLPAEKIPSNTTLSSSFFIDHLALVQELPSTSTSTKAPRKAFVTLGGMRGFIDQNEIVFASHCPLDSTRDLNEPKVLRSVEDPLCFRHRKFLKLTGSSTITPSSILHSIQQDVTSASYPSIFLISTISKLAIPRPSSSRGAIVGITGGRAMPTGSSTSSRLAALFAKPTNDDLPPVVPAPPGLLSNTTTSTSEQSTRTTTTSTTTTSRHHLDVSVLTIGKTIRTKEMQKDVLRGTLDGIRKGLKSIEGCNENVIIERVVTFVQKIVPYPSTTPGINSSSTTPSIEEIADLYQDLSDATRVDLGRSIRTLMITSKGGEQNSFGASDFASLETRVDEALERVEQLLTNVLYDRLYSPSQASDVQEDDKLSSRIRGLRAMDLFLDHLGVDLDAPQANEEWAKVPRTMRESLEDVISLVGKELDRLSSDEERLRSPKAKLGIFVGVHQLIVDQLSELPPVPLKKDLSVNAASSSGGEVEMDDATSLMTIGSDSRSLSPTREVKEDEDSLLKTPTAATHKGAERDGLSPLAVPEISLAGSELEPSVEEALSSSVFDLKPPKETTPTPGAAASSKPTSIVEERTSIAPSSSKASSIRSRKAPASSSADLILPLLIYATLQHDPPLPSHLKYAQRFRAESLMRGEASYCATNIQAVIEFLTTVEVSSLGMIEPSASTNKTSLESGSTTTTGANSFLSSLSTRTSRASSISSLRKTTSQTLSQQVTSRELDQFVDQANRSLVNVVGMLFGPGGFAPKTIEDVKSVLDGAGNAVAKKATGGYLRRIHGTGKGSKMGTNQVEESVHGTVGFDSEGIKEGKGSGKEREMVDFVPGATDDLELPVEDYVEPDHMQEVEAEPTTTMTTGTIASDQRSIRSISSILRRDATDDRPSLGERIASFPGLSRFGPSGGNGATGVEKQATNSATTNLTNSGIKPSSGGFFSSAFASTSPSRSRRSTLSSLNNVEGITPITTAAAATMGVRPAARFLGIQVEELRVGQVGELLEEYQRLAKAFVALQEASMGGRLEGATGEGEGV</sequence>
<dbReference type="PROSITE" id="PS51205">
    <property type="entry name" value="VPS9"/>
    <property type="match status" value="1"/>
</dbReference>
<dbReference type="STRING" id="796604.A0A2X0PKY0"/>
<reference evidence="3 4" key="1">
    <citation type="submission" date="2016-11" db="EMBL/GenBank/DDBJ databases">
        <authorList>
            <person name="Jaros S."/>
            <person name="Januszkiewicz K."/>
            <person name="Wedrychowicz H."/>
        </authorList>
    </citation>
    <scope>NUCLEOTIDE SEQUENCE [LARGE SCALE GENOMIC DNA]</scope>
</reference>
<proteinExistence type="predicted"/>
<organism evidence="3 4">
    <name type="scientific">Microbotryum silenes-dioicae</name>
    <dbReference type="NCBI Taxonomy" id="796604"/>
    <lineage>
        <taxon>Eukaryota</taxon>
        <taxon>Fungi</taxon>
        <taxon>Dikarya</taxon>
        <taxon>Basidiomycota</taxon>
        <taxon>Pucciniomycotina</taxon>
        <taxon>Microbotryomycetes</taxon>
        <taxon>Microbotryales</taxon>
        <taxon>Microbotryaceae</taxon>
        <taxon>Microbotryum</taxon>
    </lineage>
</organism>
<gene>
    <name evidence="3" type="primary">BQ5605_C021g09345</name>
    <name evidence="3" type="ORF">BQ5605_C021G09345</name>
</gene>
<feature type="compositionally biased region" description="Gly residues" evidence="1">
    <location>
        <begin position="90"/>
        <end position="103"/>
    </location>
</feature>
<feature type="compositionally biased region" description="Low complexity" evidence="1">
    <location>
        <begin position="1"/>
        <end position="14"/>
    </location>
</feature>
<name>A0A2X0PKY0_9BASI</name>
<dbReference type="Proteomes" id="UP000249464">
    <property type="component" value="Unassembled WGS sequence"/>
</dbReference>
<dbReference type="SUPFAM" id="SSF109993">
    <property type="entry name" value="VPS9 domain"/>
    <property type="match status" value="1"/>
</dbReference>
<feature type="compositionally biased region" description="Polar residues" evidence="1">
    <location>
        <begin position="737"/>
        <end position="750"/>
    </location>
</feature>
<feature type="compositionally biased region" description="Low complexity" evidence="1">
    <location>
        <begin position="179"/>
        <end position="188"/>
    </location>
</feature>
<feature type="region of interest" description="Disordered" evidence="1">
    <location>
        <begin position="801"/>
        <end position="849"/>
    </location>
</feature>
<feature type="compositionally biased region" description="Low complexity" evidence="1">
    <location>
        <begin position="835"/>
        <end position="849"/>
    </location>
</feature>